<dbReference type="SUPFAM" id="SSF53271">
    <property type="entry name" value="PRTase-like"/>
    <property type="match status" value="1"/>
</dbReference>
<feature type="binding site" evidence="6">
    <location>
        <position position="366"/>
    </location>
    <ligand>
        <name>5-phospho-alpha-D-ribose 1-diphosphate</name>
        <dbReference type="ChEBI" id="CHEBI:58017"/>
        <note>ligand shared between dimeric partners</note>
    </ligand>
</feature>
<dbReference type="InterPro" id="IPR013785">
    <property type="entry name" value="Aldolase_TIM"/>
</dbReference>
<evidence type="ECO:0000313" key="9">
    <source>
        <dbReference type="Proteomes" id="UP001231370"/>
    </source>
</evidence>
<keyword evidence="6" id="KW-0460">Magnesium</keyword>
<feature type="binding site" description="in other chain" evidence="6">
    <location>
        <begin position="392"/>
        <end position="400"/>
    </location>
    <ligand>
        <name>5-phospho-alpha-D-ribose 1-diphosphate</name>
        <dbReference type="ChEBI" id="CHEBI:58017"/>
        <note>ligand shared between dimeric partners</note>
    </ligand>
</feature>
<dbReference type="GO" id="GO:0004590">
    <property type="term" value="F:orotidine-5'-phosphate decarboxylase activity"/>
    <property type="evidence" value="ECO:0007669"/>
    <property type="project" value="UniProtKB-EC"/>
</dbReference>
<dbReference type="Gene3D" id="3.40.50.2020">
    <property type="match status" value="1"/>
</dbReference>
<comment type="cofactor">
    <cofactor evidence="6">
        <name>Mg(2+)</name>
        <dbReference type="ChEBI" id="CHEBI:18420"/>
    </cofactor>
</comment>
<gene>
    <name evidence="6" type="primary">pyrE</name>
    <name evidence="8" type="ORF">PJF56_04880</name>
</gene>
<keyword evidence="3 6" id="KW-0328">Glycosyltransferase</keyword>
<evidence type="ECO:0000256" key="3">
    <source>
        <dbReference type="ARBA" id="ARBA00022676"/>
    </source>
</evidence>
<dbReference type="SUPFAM" id="SSF51366">
    <property type="entry name" value="Ribulose-phoshate binding barrel"/>
    <property type="match status" value="1"/>
</dbReference>
<evidence type="ECO:0000313" key="8">
    <source>
        <dbReference type="EMBL" id="MDJ1178190.1"/>
    </source>
</evidence>
<dbReference type="GO" id="GO:0004588">
    <property type="term" value="F:orotate phosphoribosyltransferase activity"/>
    <property type="evidence" value="ECO:0007669"/>
    <property type="project" value="UniProtKB-EC"/>
</dbReference>
<comment type="caution">
    <text evidence="8">The sequence shown here is derived from an EMBL/GenBank/DDBJ whole genome shotgun (WGS) entry which is preliminary data.</text>
</comment>
<keyword evidence="8" id="KW-0456">Lyase</keyword>
<comment type="catalytic activity">
    <reaction evidence="6">
        <text>orotidine 5'-phosphate + diphosphate = orotate + 5-phospho-alpha-D-ribose 1-diphosphate</text>
        <dbReference type="Rhea" id="RHEA:10380"/>
        <dbReference type="ChEBI" id="CHEBI:30839"/>
        <dbReference type="ChEBI" id="CHEBI:33019"/>
        <dbReference type="ChEBI" id="CHEBI:57538"/>
        <dbReference type="ChEBI" id="CHEBI:58017"/>
        <dbReference type="EC" id="2.4.2.10"/>
    </reaction>
</comment>
<evidence type="ECO:0000256" key="1">
    <source>
        <dbReference type="ARBA" id="ARBA00004889"/>
    </source>
</evidence>
<dbReference type="CDD" id="cd06223">
    <property type="entry name" value="PRTases_typeI"/>
    <property type="match status" value="1"/>
</dbReference>
<keyword evidence="4 6" id="KW-0808">Transferase</keyword>
<comment type="pathway">
    <text evidence="1 6">Pyrimidine metabolism; UMP biosynthesis via de novo pathway; UMP from orotate: step 1/2.</text>
</comment>
<keyword evidence="9" id="KW-1185">Reference proteome</keyword>
<comment type="subunit">
    <text evidence="6">Homodimer.</text>
</comment>
<dbReference type="InterPro" id="IPR023031">
    <property type="entry name" value="OPRT"/>
</dbReference>
<reference evidence="8 9" key="1">
    <citation type="submission" date="2023-01" db="EMBL/GenBank/DDBJ databases">
        <title>Novel diversity within Roseofilum (Cyanobacteria; Desertifilaceae) from marine benthic mats with descriptions of four novel species.</title>
        <authorList>
            <person name="Wang Y."/>
            <person name="Berthold D.E."/>
            <person name="Hu J."/>
            <person name="Lefler F.W."/>
            <person name="Laughinghouse H.D. IV."/>
        </authorList>
    </citation>
    <scope>NUCLEOTIDE SEQUENCE [LARGE SCALE GENOMIC DNA]</scope>
    <source>
        <strain evidence="8 9">BLCC-M91</strain>
    </source>
</reference>
<feature type="binding site" description="in other chain" evidence="6">
    <location>
        <position position="367"/>
    </location>
    <ligand>
        <name>5-phospho-alpha-D-ribose 1-diphosphate</name>
        <dbReference type="ChEBI" id="CHEBI:58017"/>
        <note>ligand shared between dimeric partners</note>
    </ligand>
</feature>
<dbReference type="InterPro" id="IPR029057">
    <property type="entry name" value="PRTase-like"/>
</dbReference>
<evidence type="ECO:0000256" key="4">
    <source>
        <dbReference type="ARBA" id="ARBA00022679"/>
    </source>
</evidence>
<evidence type="ECO:0000256" key="6">
    <source>
        <dbReference type="HAMAP-Rule" id="MF_01208"/>
    </source>
</evidence>
<evidence type="ECO:0000256" key="2">
    <source>
        <dbReference type="ARBA" id="ARBA00011971"/>
    </source>
</evidence>
<comment type="similarity">
    <text evidence="6">Belongs to the purine/pyrimidine phosphoribosyltransferase family. PyrE subfamily.</text>
</comment>
<dbReference type="EC" id="2.4.2.10" evidence="2 6"/>
<dbReference type="HAMAP" id="MF_01208">
    <property type="entry name" value="PyrE"/>
    <property type="match status" value="1"/>
</dbReference>
<evidence type="ECO:0000259" key="7">
    <source>
        <dbReference type="Pfam" id="PF00156"/>
    </source>
</evidence>
<dbReference type="RefSeq" id="WP_347179442.1">
    <property type="nucleotide sequence ID" value="NZ_JAQPOK010000037.1"/>
</dbReference>
<dbReference type="InterPro" id="IPR000836">
    <property type="entry name" value="PRTase_dom"/>
</dbReference>
<sequence>MSFWHKYEGAIAKTDSLLYGNLDPDLERFTIEDLEGDLQQKIAHTQDLVCAYRLNLGAYQVLGAAGMTLLQSIRRSIPVSIPIILDAQYSDLETSTAFARLVFETWQMDGCTVLPYAGLDQVAPFLMYGDRLVFVLCYTGNPSGSVLQDYPHSDTPLYLHLVESAQSWGTPDRVALSLGEVMPDVLAQVRLAAPERLILLTDYDSIFPDVTEILDAGLNGSGDGLLLPIPPEIFAEDNPREAIAHLRDKINQERQQKLEGRPTCDLWVPDVCFLESTPYRDLILQLYDIGCITFGDHVQASGQVLPYYIDLRKIISLPQIFHQIVSAYADILKTLEFERIAGIPYGALPTATGLALRLEHPMIYPRKEVKNHGAKRLVEGHFEPGEKVVVIEDILITGRSAMEGAAKLKSVGLEVEDIVVFIDHERGVKEKLKEQGYCGHSVLTLSEIAQTLKEGGRITGDQFESLMSEQA</sequence>
<dbReference type="Gene3D" id="3.20.20.70">
    <property type="entry name" value="Aldolase class I"/>
    <property type="match status" value="1"/>
</dbReference>
<comment type="caution">
    <text evidence="6">Lacks conserved residue(s) required for the propagation of feature annotation.</text>
</comment>
<dbReference type="Proteomes" id="UP001231370">
    <property type="component" value="Unassembled WGS sequence"/>
</dbReference>
<dbReference type="NCBIfam" id="TIGR00336">
    <property type="entry name" value="pyrE"/>
    <property type="match status" value="1"/>
</dbReference>
<name>A0ABT7BGJ2_9CYAN</name>
<evidence type="ECO:0000256" key="5">
    <source>
        <dbReference type="ARBA" id="ARBA00022975"/>
    </source>
</evidence>
<feature type="domain" description="Phosphoribosyltransferase" evidence="7">
    <location>
        <begin position="330"/>
        <end position="433"/>
    </location>
</feature>
<keyword evidence="5 6" id="KW-0665">Pyrimidine biosynthesis</keyword>
<accession>A0ABT7BGJ2</accession>
<dbReference type="NCBIfam" id="NF004034">
    <property type="entry name" value="PRK05500.1"/>
    <property type="match status" value="1"/>
</dbReference>
<dbReference type="Pfam" id="PF00156">
    <property type="entry name" value="Pribosyltran"/>
    <property type="match status" value="1"/>
</dbReference>
<dbReference type="PANTHER" id="PTHR19278:SF9">
    <property type="entry name" value="URIDINE 5'-MONOPHOSPHATE SYNTHASE"/>
    <property type="match status" value="1"/>
</dbReference>
<comment type="function">
    <text evidence="6">Catalyzes the transfer of a ribosyl phosphate group from 5-phosphoribose 1-diphosphate to orotate, leading to the formation of orotidine monophosphate (OMP).</text>
</comment>
<dbReference type="EMBL" id="JAQPOK010000037">
    <property type="protein sequence ID" value="MDJ1178190.1"/>
    <property type="molecule type" value="Genomic_DNA"/>
</dbReference>
<feature type="binding site" evidence="6">
    <location>
        <position position="372"/>
    </location>
    <ligand>
        <name>5-phospho-alpha-D-ribose 1-diphosphate</name>
        <dbReference type="ChEBI" id="CHEBI:58017"/>
        <note>ligand shared between dimeric partners</note>
    </ligand>
</feature>
<dbReference type="PANTHER" id="PTHR19278">
    <property type="entry name" value="OROTATE PHOSPHORIBOSYLTRANSFERASE"/>
    <property type="match status" value="1"/>
</dbReference>
<feature type="binding site" evidence="6">
    <location>
        <position position="370"/>
    </location>
    <ligand>
        <name>5-phospho-alpha-D-ribose 1-diphosphate</name>
        <dbReference type="ChEBI" id="CHEBI:58017"/>
        <note>ligand shared between dimeric partners</note>
    </ligand>
</feature>
<proteinExistence type="inferred from homology"/>
<protein>
    <recommendedName>
        <fullName evidence="2 6">Orotate phosphoribosyltransferase</fullName>
        <shortName evidence="6">OPRT</shortName>
        <shortName evidence="6">OPRTase</shortName>
        <ecNumber evidence="2 6">2.4.2.10</ecNumber>
    </recommendedName>
</protein>
<dbReference type="InterPro" id="IPR011060">
    <property type="entry name" value="RibuloseP-bd_barrel"/>
</dbReference>
<dbReference type="InterPro" id="IPR004467">
    <property type="entry name" value="Or_phspho_trans_dom"/>
</dbReference>
<organism evidence="8 9">
    <name type="scientific">Roseofilum halophilum BLCC-M91</name>
    <dbReference type="NCBI Taxonomy" id="3022259"/>
    <lineage>
        <taxon>Bacteria</taxon>
        <taxon>Bacillati</taxon>
        <taxon>Cyanobacteriota</taxon>
        <taxon>Cyanophyceae</taxon>
        <taxon>Desertifilales</taxon>
        <taxon>Desertifilaceae</taxon>
        <taxon>Roseofilum</taxon>
        <taxon>Roseofilum halophilum</taxon>
    </lineage>
</organism>